<proteinExistence type="predicted"/>
<organism evidence="2 3">
    <name type="scientific">Glaciecola siphonariae</name>
    <dbReference type="NCBI Taxonomy" id="521012"/>
    <lineage>
        <taxon>Bacteria</taxon>
        <taxon>Pseudomonadati</taxon>
        <taxon>Pseudomonadota</taxon>
        <taxon>Gammaproteobacteria</taxon>
        <taxon>Alteromonadales</taxon>
        <taxon>Alteromonadaceae</taxon>
        <taxon>Glaciecola</taxon>
    </lineage>
</organism>
<gene>
    <name evidence="2" type="ORF">ACFO4O_01590</name>
</gene>
<comment type="caution">
    <text evidence="2">The sequence shown here is derived from an EMBL/GenBank/DDBJ whole genome shotgun (WGS) entry which is preliminary data.</text>
</comment>
<accession>A0ABV9LTM1</accession>
<dbReference type="Proteomes" id="UP001595897">
    <property type="component" value="Unassembled WGS sequence"/>
</dbReference>
<keyword evidence="1" id="KW-0472">Membrane</keyword>
<protein>
    <submittedName>
        <fullName evidence="2">Uncharacterized protein</fullName>
    </submittedName>
</protein>
<feature type="transmembrane region" description="Helical" evidence="1">
    <location>
        <begin position="22"/>
        <end position="41"/>
    </location>
</feature>
<keyword evidence="1" id="KW-0812">Transmembrane</keyword>
<sequence>MTSSNEVTSNAPAKSNRPCTDGVLTVTASVVVFTMALLILASPVKASIPIDNIEQSPAISNFLFGAKPLTQAGLGITSRNPIDAHLHSASMAFGTMLNDTFNDNKIGFRWGLSNEQIQGADNTYSVLFGYVQANKIELNVGFLSLSDDQRIIAHEVYEGTWYAGFSAKF</sequence>
<dbReference type="EMBL" id="JBHSGU010000002">
    <property type="protein sequence ID" value="MFC4698853.1"/>
    <property type="molecule type" value="Genomic_DNA"/>
</dbReference>
<keyword evidence="3" id="KW-1185">Reference proteome</keyword>
<dbReference type="RefSeq" id="WP_382405536.1">
    <property type="nucleotide sequence ID" value="NZ_JBHSGU010000002.1"/>
</dbReference>
<evidence type="ECO:0000313" key="2">
    <source>
        <dbReference type="EMBL" id="MFC4698853.1"/>
    </source>
</evidence>
<evidence type="ECO:0000313" key="3">
    <source>
        <dbReference type="Proteomes" id="UP001595897"/>
    </source>
</evidence>
<evidence type="ECO:0000256" key="1">
    <source>
        <dbReference type="SAM" id="Phobius"/>
    </source>
</evidence>
<reference evidence="3" key="1">
    <citation type="journal article" date="2019" name="Int. J. Syst. Evol. Microbiol.">
        <title>The Global Catalogue of Microorganisms (GCM) 10K type strain sequencing project: providing services to taxonomists for standard genome sequencing and annotation.</title>
        <authorList>
            <consortium name="The Broad Institute Genomics Platform"/>
            <consortium name="The Broad Institute Genome Sequencing Center for Infectious Disease"/>
            <person name="Wu L."/>
            <person name="Ma J."/>
        </authorList>
    </citation>
    <scope>NUCLEOTIDE SEQUENCE [LARGE SCALE GENOMIC DNA]</scope>
    <source>
        <strain evidence="3">KACC 12507</strain>
    </source>
</reference>
<keyword evidence="1" id="KW-1133">Transmembrane helix</keyword>
<name>A0ABV9LTM1_9ALTE</name>